<organism evidence="2 3">
    <name type="scientific">Paractinoplanes globisporus</name>
    <dbReference type="NCBI Taxonomy" id="113565"/>
    <lineage>
        <taxon>Bacteria</taxon>
        <taxon>Bacillati</taxon>
        <taxon>Actinomycetota</taxon>
        <taxon>Actinomycetes</taxon>
        <taxon>Micromonosporales</taxon>
        <taxon>Micromonosporaceae</taxon>
        <taxon>Paractinoplanes</taxon>
    </lineage>
</organism>
<name>A0ABW6WPX2_9ACTN</name>
<evidence type="ECO:0000313" key="3">
    <source>
        <dbReference type="Proteomes" id="UP001602245"/>
    </source>
</evidence>
<gene>
    <name evidence="2" type="ORF">ACFY35_37935</name>
</gene>
<protein>
    <submittedName>
        <fullName evidence="2">Uncharacterized protein</fullName>
    </submittedName>
</protein>
<sequence>MPKFDTPTPIAAVLDIPAGRVQRRAPHRRPPRRRRLRRRERRDRRDRAGRGRKPPPYRPRPSAALDAGTSYGRIHNALKNTEGTPDLDIHATTAYGNITARSL</sequence>
<reference evidence="2 3" key="1">
    <citation type="submission" date="2024-10" db="EMBL/GenBank/DDBJ databases">
        <title>The Natural Products Discovery Center: Release of the First 8490 Sequenced Strains for Exploring Actinobacteria Biosynthetic Diversity.</title>
        <authorList>
            <person name="Kalkreuter E."/>
            <person name="Kautsar S.A."/>
            <person name="Yang D."/>
            <person name="Bader C.D."/>
            <person name="Teijaro C.N."/>
            <person name="Fluegel L."/>
            <person name="Davis C.M."/>
            <person name="Simpson J.R."/>
            <person name="Lauterbach L."/>
            <person name="Steele A.D."/>
            <person name="Gui C."/>
            <person name="Meng S."/>
            <person name="Li G."/>
            <person name="Viehrig K."/>
            <person name="Ye F."/>
            <person name="Su P."/>
            <person name="Kiefer A.F."/>
            <person name="Nichols A."/>
            <person name="Cepeda A.J."/>
            <person name="Yan W."/>
            <person name="Fan B."/>
            <person name="Jiang Y."/>
            <person name="Adhikari A."/>
            <person name="Zheng C.-J."/>
            <person name="Schuster L."/>
            <person name="Cowan T.M."/>
            <person name="Smanski M.J."/>
            <person name="Chevrette M.G."/>
            <person name="De Carvalho L.P.S."/>
            <person name="Shen B."/>
        </authorList>
    </citation>
    <scope>NUCLEOTIDE SEQUENCE [LARGE SCALE GENOMIC DNA]</scope>
    <source>
        <strain evidence="2 3">NPDC000087</strain>
    </source>
</reference>
<feature type="compositionally biased region" description="Basic residues" evidence="1">
    <location>
        <begin position="21"/>
        <end position="42"/>
    </location>
</feature>
<comment type="caution">
    <text evidence="2">The sequence shown here is derived from an EMBL/GenBank/DDBJ whole genome shotgun (WGS) entry which is preliminary data.</text>
</comment>
<evidence type="ECO:0000313" key="2">
    <source>
        <dbReference type="EMBL" id="MFF5295250.1"/>
    </source>
</evidence>
<dbReference type="EMBL" id="JBIAZU010000007">
    <property type="protein sequence ID" value="MFF5295250.1"/>
    <property type="molecule type" value="Genomic_DNA"/>
</dbReference>
<feature type="region of interest" description="Disordered" evidence="1">
    <location>
        <begin position="1"/>
        <end position="71"/>
    </location>
</feature>
<dbReference type="Proteomes" id="UP001602245">
    <property type="component" value="Unassembled WGS sequence"/>
</dbReference>
<keyword evidence="3" id="KW-1185">Reference proteome</keyword>
<proteinExistence type="predicted"/>
<dbReference type="RefSeq" id="WP_211216539.1">
    <property type="nucleotide sequence ID" value="NZ_JBIAZU010000007.1"/>
</dbReference>
<accession>A0ABW6WPX2</accession>
<evidence type="ECO:0000256" key="1">
    <source>
        <dbReference type="SAM" id="MobiDB-lite"/>
    </source>
</evidence>